<evidence type="ECO:0000313" key="1">
    <source>
        <dbReference type="EMBL" id="MEE2051310.1"/>
    </source>
</evidence>
<sequence>MDLGHHQQAAALTGAARPCYDTASPRERALLGMVHARSLARTGDPKGASRALLRVEDDPGDATRDGDEPSRVWFFGQASLAHETARTLQAMGDLTWVQAAFERSIQRREGSFSRTHAVTLGYLGEIQVARGEMDAACSTWSRALDAMDGVRSGRARATVQTMRSMLSTVRRRGIPAADAVDRRAAEILRG</sequence>
<reference evidence="1 2" key="1">
    <citation type="submission" date="2023-07" db="EMBL/GenBank/DDBJ databases">
        <authorList>
            <person name="Girao M."/>
            <person name="Carvalho M.F."/>
        </authorList>
    </citation>
    <scope>NUCLEOTIDE SEQUENCE [LARGE SCALE GENOMIC DNA]</scope>
    <source>
        <strain evidence="1 2">66/93</strain>
    </source>
</reference>
<evidence type="ECO:0000313" key="2">
    <source>
        <dbReference type="Proteomes" id="UP001348641"/>
    </source>
</evidence>
<dbReference type="EMBL" id="JAUUCC010000027">
    <property type="protein sequence ID" value="MEE2051310.1"/>
    <property type="molecule type" value="Genomic_DNA"/>
</dbReference>
<proteinExistence type="predicted"/>
<name>A0ABU7KPT7_9ACTN</name>
<evidence type="ECO:0008006" key="3">
    <source>
        <dbReference type="Google" id="ProtNLM"/>
    </source>
</evidence>
<dbReference type="Gene3D" id="1.25.40.10">
    <property type="entry name" value="Tetratricopeptide repeat domain"/>
    <property type="match status" value="1"/>
</dbReference>
<accession>A0ABU7KPT7</accession>
<comment type="caution">
    <text evidence="1">The sequence shown here is derived from an EMBL/GenBank/DDBJ whole genome shotgun (WGS) entry which is preliminary data.</text>
</comment>
<dbReference type="InterPro" id="IPR011990">
    <property type="entry name" value="TPR-like_helical_dom_sf"/>
</dbReference>
<gene>
    <name evidence="1" type="ORF">Q8A49_12485</name>
</gene>
<dbReference type="RefSeq" id="WP_330158455.1">
    <property type="nucleotide sequence ID" value="NZ_BAAAJA010000008.1"/>
</dbReference>
<protein>
    <recommendedName>
        <fullName evidence="3">Tetratricopeptide repeat protein</fullName>
    </recommendedName>
</protein>
<organism evidence="1 2">
    <name type="scientific">Nocardiopsis tropica</name>
    <dbReference type="NCBI Taxonomy" id="109330"/>
    <lineage>
        <taxon>Bacteria</taxon>
        <taxon>Bacillati</taxon>
        <taxon>Actinomycetota</taxon>
        <taxon>Actinomycetes</taxon>
        <taxon>Streptosporangiales</taxon>
        <taxon>Nocardiopsidaceae</taxon>
        <taxon>Nocardiopsis</taxon>
    </lineage>
</organism>
<dbReference type="Proteomes" id="UP001348641">
    <property type="component" value="Unassembled WGS sequence"/>
</dbReference>